<proteinExistence type="predicted"/>
<gene>
    <name evidence="1" type="ORF">B0T22DRAFT_512577</name>
</gene>
<reference evidence="1" key="1">
    <citation type="journal article" date="2023" name="Mol. Phylogenet. Evol.">
        <title>Genome-scale phylogeny and comparative genomics of the fungal order Sordariales.</title>
        <authorList>
            <person name="Hensen N."/>
            <person name="Bonometti L."/>
            <person name="Westerberg I."/>
            <person name="Brannstrom I.O."/>
            <person name="Guillou S."/>
            <person name="Cros-Aarteil S."/>
            <person name="Calhoun S."/>
            <person name="Haridas S."/>
            <person name="Kuo A."/>
            <person name="Mondo S."/>
            <person name="Pangilinan J."/>
            <person name="Riley R."/>
            <person name="LaButti K."/>
            <person name="Andreopoulos B."/>
            <person name="Lipzen A."/>
            <person name="Chen C."/>
            <person name="Yan M."/>
            <person name="Daum C."/>
            <person name="Ng V."/>
            <person name="Clum A."/>
            <person name="Steindorff A."/>
            <person name="Ohm R.A."/>
            <person name="Martin F."/>
            <person name="Silar P."/>
            <person name="Natvig D.O."/>
            <person name="Lalanne C."/>
            <person name="Gautier V."/>
            <person name="Ament-Velasquez S.L."/>
            <person name="Kruys A."/>
            <person name="Hutchinson M.I."/>
            <person name="Powell A.J."/>
            <person name="Barry K."/>
            <person name="Miller A.N."/>
            <person name="Grigoriev I.V."/>
            <person name="Debuchy R."/>
            <person name="Gladieux P."/>
            <person name="Hiltunen Thoren M."/>
            <person name="Johannesson H."/>
        </authorList>
    </citation>
    <scope>NUCLEOTIDE SEQUENCE</scope>
    <source>
        <strain evidence="1">CBS 314.62</strain>
    </source>
</reference>
<dbReference type="EMBL" id="JAULSO010000002">
    <property type="protein sequence ID" value="KAK3688799.1"/>
    <property type="molecule type" value="Genomic_DNA"/>
</dbReference>
<organism evidence="1 2">
    <name type="scientific">Podospora appendiculata</name>
    <dbReference type="NCBI Taxonomy" id="314037"/>
    <lineage>
        <taxon>Eukaryota</taxon>
        <taxon>Fungi</taxon>
        <taxon>Dikarya</taxon>
        <taxon>Ascomycota</taxon>
        <taxon>Pezizomycotina</taxon>
        <taxon>Sordariomycetes</taxon>
        <taxon>Sordariomycetidae</taxon>
        <taxon>Sordariales</taxon>
        <taxon>Podosporaceae</taxon>
        <taxon>Podospora</taxon>
    </lineage>
</organism>
<evidence type="ECO:0000313" key="1">
    <source>
        <dbReference type="EMBL" id="KAK3688799.1"/>
    </source>
</evidence>
<name>A0AAE0XAT7_9PEZI</name>
<keyword evidence="2" id="KW-1185">Reference proteome</keyword>
<comment type="caution">
    <text evidence="1">The sequence shown here is derived from an EMBL/GenBank/DDBJ whole genome shotgun (WGS) entry which is preliminary data.</text>
</comment>
<accession>A0AAE0XAT7</accession>
<dbReference type="AlphaFoldDB" id="A0AAE0XAT7"/>
<dbReference type="Proteomes" id="UP001270362">
    <property type="component" value="Unassembled WGS sequence"/>
</dbReference>
<sequence length="262" mass="28479">MGWLVADRKNPVPGCLRVPDSPAGERAIQVKNFQETLSDETKLTLGAFLSQALSLSFHPGNGVSLEVSANESAINILPDDEVDAWYQTLCARPKTRTWLQNKIVSGKRTSLVVAIHTLRNARVKVTQHQAYGIGAAITVPLGAMLGLPGILDTGIDPGLSALREVERKVSHGFEAESLIYAVAYRRITIGWLSSKTVDKATLNPATQWIYSLKWGGSTPYVDDIIDAKLETEAEAGDDEYEDKGTVATFNVGDGNQIQLHVH</sequence>
<protein>
    <submittedName>
        <fullName evidence="1">Uncharacterized protein</fullName>
    </submittedName>
</protein>
<reference evidence="1" key="2">
    <citation type="submission" date="2023-06" db="EMBL/GenBank/DDBJ databases">
        <authorList>
            <consortium name="Lawrence Berkeley National Laboratory"/>
            <person name="Haridas S."/>
            <person name="Hensen N."/>
            <person name="Bonometti L."/>
            <person name="Westerberg I."/>
            <person name="Brannstrom I.O."/>
            <person name="Guillou S."/>
            <person name="Cros-Aarteil S."/>
            <person name="Calhoun S."/>
            <person name="Kuo A."/>
            <person name="Mondo S."/>
            <person name="Pangilinan J."/>
            <person name="Riley R."/>
            <person name="Labutti K."/>
            <person name="Andreopoulos B."/>
            <person name="Lipzen A."/>
            <person name="Chen C."/>
            <person name="Yanf M."/>
            <person name="Daum C."/>
            <person name="Ng V."/>
            <person name="Clum A."/>
            <person name="Steindorff A."/>
            <person name="Ohm R."/>
            <person name="Martin F."/>
            <person name="Silar P."/>
            <person name="Natvig D."/>
            <person name="Lalanne C."/>
            <person name="Gautier V."/>
            <person name="Ament-Velasquez S.L."/>
            <person name="Kruys A."/>
            <person name="Hutchinson M.I."/>
            <person name="Powell A.J."/>
            <person name="Barry K."/>
            <person name="Miller A.N."/>
            <person name="Grigoriev I.V."/>
            <person name="Debuchy R."/>
            <person name="Gladieux P."/>
            <person name="Thoren M.H."/>
            <person name="Johannesson H."/>
        </authorList>
    </citation>
    <scope>NUCLEOTIDE SEQUENCE</scope>
    <source>
        <strain evidence="1">CBS 314.62</strain>
    </source>
</reference>
<evidence type="ECO:0000313" key="2">
    <source>
        <dbReference type="Proteomes" id="UP001270362"/>
    </source>
</evidence>